<proteinExistence type="predicted"/>
<evidence type="ECO:0000313" key="3">
    <source>
        <dbReference type="Proteomes" id="UP000053593"/>
    </source>
</evidence>
<accession>A0A0D0BP26</accession>
<gene>
    <name evidence="2" type="ORF">GYMLUDRAFT_247603</name>
</gene>
<feature type="region of interest" description="Disordered" evidence="1">
    <location>
        <begin position="125"/>
        <end position="160"/>
    </location>
</feature>
<protein>
    <submittedName>
        <fullName evidence="2">Uncharacterized protein</fullName>
    </submittedName>
</protein>
<name>A0A0D0BP26_9AGAR</name>
<keyword evidence="3" id="KW-1185">Reference proteome</keyword>
<evidence type="ECO:0000256" key="1">
    <source>
        <dbReference type="SAM" id="MobiDB-lite"/>
    </source>
</evidence>
<dbReference type="Proteomes" id="UP000053593">
    <property type="component" value="Unassembled WGS sequence"/>
</dbReference>
<sequence>MLLKTLLNETYISLCHALFSSSTRAARAILWTVVWENIVIDNAFNGRIDKGLPRELENTVRLNDWHFVEFTDRPSRHLVESTTNCWTSQNWVAGSSSPRTLKSLPNTFIDMVHVKLGTDKGLGFNGSSRPLGGDKIPGVGGVADELDRDSTDAQQTTAAD</sequence>
<evidence type="ECO:0000313" key="2">
    <source>
        <dbReference type="EMBL" id="KIK56826.1"/>
    </source>
</evidence>
<dbReference type="AlphaFoldDB" id="A0A0D0BP26"/>
<organism evidence="2 3">
    <name type="scientific">Collybiopsis luxurians FD-317 M1</name>
    <dbReference type="NCBI Taxonomy" id="944289"/>
    <lineage>
        <taxon>Eukaryota</taxon>
        <taxon>Fungi</taxon>
        <taxon>Dikarya</taxon>
        <taxon>Basidiomycota</taxon>
        <taxon>Agaricomycotina</taxon>
        <taxon>Agaricomycetes</taxon>
        <taxon>Agaricomycetidae</taxon>
        <taxon>Agaricales</taxon>
        <taxon>Marasmiineae</taxon>
        <taxon>Omphalotaceae</taxon>
        <taxon>Collybiopsis</taxon>
        <taxon>Collybiopsis luxurians</taxon>
    </lineage>
</organism>
<reference evidence="2 3" key="1">
    <citation type="submission" date="2014-04" db="EMBL/GenBank/DDBJ databases">
        <title>Evolutionary Origins and Diversification of the Mycorrhizal Mutualists.</title>
        <authorList>
            <consortium name="DOE Joint Genome Institute"/>
            <consortium name="Mycorrhizal Genomics Consortium"/>
            <person name="Kohler A."/>
            <person name="Kuo A."/>
            <person name="Nagy L.G."/>
            <person name="Floudas D."/>
            <person name="Copeland A."/>
            <person name="Barry K.W."/>
            <person name="Cichocki N."/>
            <person name="Veneault-Fourrey C."/>
            <person name="LaButti K."/>
            <person name="Lindquist E.A."/>
            <person name="Lipzen A."/>
            <person name="Lundell T."/>
            <person name="Morin E."/>
            <person name="Murat C."/>
            <person name="Riley R."/>
            <person name="Ohm R."/>
            <person name="Sun H."/>
            <person name="Tunlid A."/>
            <person name="Henrissat B."/>
            <person name="Grigoriev I.V."/>
            <person name="Hibbett D.S."/>
            <person name="Martin F."/>
        </authorList>
    </citation>
    <scope>NUCLEOTIDE SEQUENCE [LARGE SCALE GENOMIC DNA]</scope>
    <source>
        <strain evidence="2 3">FD-317 M1</strain>
    </source>
</reference>
<dbReference type="EMBL" id="KN834795">
    <property type="protein sequence ID" value="KIK56826.1"/>
    <property type="molecule type" value="Genomic_DNA"/>
</dbReference>
<dbReference type="HOGENOM" id="CLU_1652344_0_0_1"/>